<dbReference type="OrthoDB" id="2494822at2759"/>
<feature type="compositionally biased region" description="Low complexity" evidence="1">
    <location>
        <begin position="545"/>
        <end position="554"/>
    </location>
</feature>
<comment type="caution">
    <text evidence="2">The sequence shown here is derived from an EMBL/GenBank/DDBJ whole genome shotgun (WGS) entry which is preliminary data.</text>
</comment>
<sequence>MGINISTEEVAIFEGFGAKQVQEQDATLLAAEQLVTLTNQYIEAEKFAKHRIEELSNKLQETITDRNTLKNAYGEKQPEILLRETGYYESKAHYADPNESDCASSIINDSEDESMTESLTNRFRNMEIPQSVTARGKRPVGVEDEPIETKENNKNGRSLNNSIHATKKKIQHEEKQSFHKHVLGVNCAASGVTNEGLEQMIKEDMISSNISYEQIKEIFVNHNNHMTVTVAQLKDANKIMMTDHGRKYKYVKLYELNQTIGHTKILLKNVSKHVTKEMIKEAVEGKIGTVGKLNYKVNEVRIDVEVEVEVQIPDQKFKEMWSIGCNGYRIEVQQIQTVSERMLKNRRRFFAKIKNLPPNSTDQQLEGELLPRHAKHWKVYNVNDHMMEGLVLFESAKDRNIVMKKNVKVNNKEYIWWSSESTQYTDRQNPKYRTFYCGICKRNNHNTQDCFYNNRKVEKYCSICKRSNHTTRNCFYNNANRSSNGNTGRKVTFQNRSSSTQYRNDEGRRFRNNDKQQFFHTEANRTPINRPRVNNRSGSERTNEYQGYQRGNGRQYRRREGKKQQRDWWKSPPLNMFEQK</sequence>
<name>A0A397T7J7_9GLOM</name>
<organism evidence="2 3">
    <name type="scientific">Glomus cerebriforme</name>
    <dbReference type="NCBI Taxonomy" id="658196"/>
    <lineage>
        <taxon>Eukaryota</taxon>
        <taxon>Fungi</taxon>
        <taxon>Fungi incertae sedis</taxon>
        <taxon>Mucoromycota</taxon>
        <taxon>Glomeromycotina</taxon>
        <taxon>Glomeromycetes</taxon>
        <taxon>Glomerales</taxon>
        <taxon>Glomeraceae</taxon>
        <taxon>Glomus</taxon>
    </lineage>
</organism>
<protein>
    <submittedName>
        <fullName evidence="2">Uncharacterized protein</fullName>
    </submittedName>
</protein>
<feature type="compositionally biased region" description="Basic and acidic residues" evidence="1">
    <location>
        <begin position="503"/>
        <end position="514"/>
    </location>
</feature>
<reference evidence="2 3" key="1">
    <citation type="submission" date="2018-06" db="EMBL/GenBank/DDBJ databases">
        <title>Comparative genomics reveals the genomic features of Rhizophagus irregularis, R. cerebriforme, R. diaphanum and Gigaspora rosea, and their symbiotic lifestyle signature.</title>
        <authorList>
            <person name="Morin E."/>
            <person name="San Clemente H."/>
            <person name="Chen E.C.H."/>
            <person name="De La Providencia I."/>
            <person name="Hainaut M."/>
            <person name="Kuo A."/>
            <person name="Kohler A."/>
            <person name="Murat C."/>
            <person name="Tang N."/>
            <person name="Roy S."/>
            <person name="Loubradou J."/>
            <person name="Henrissat B."/>
            <person name="Grigoriev I.V."/>
            <person name="Corradi N."/>
            <person name="Roux C."/>
            <person name="Martin F.M."/>
        </authorList>
    </citation>
    <scope>NUCLEOTIDE SEQUENCE [LARGE SCALE GENOMIC DNA]</scope>
    <source>
        <strain evidence="2 3">DAOM 227022</strain>
    </source>
</reference>
<evidence type="ECO:0000313" key="2">
    <source>
        <dbReference type="EMBL" id="RIA94260.1"/>
    </source>
</evidence>
<dbReference type="EMBL" id="QKYT01000086">
    <property type="protein sequence ID" value="RIA94260.1"/>
    <property type="molecule type" value="Genomic_DNA"/>
</dbReference>
<keyword evidence="3" id="KW-1185">Reference proteome</keyword>
<evidence type="ECO:0000313" key="3">
    <source>
        <dbReference type="Proteomes" id="UP000265703"/>
    </source>
</evidence>
<dbReference type="AlphaFoldDB" id="A0A397T7J7"/>
<accession>A0A397T7J7</accession>
<feature type="compositionally biased region" description="Polar residues" evidence="1">
    <location>
        <begin position="477"/>
        <end position="502"/>
    </location>
</feature>
<dbReference type="Proteomes" id="UP000265703">
    <property type="component" value="Unassembled WGS sequence"/>
</dbReference>
<evidence type="ECO:0000256" key="1">
    <source>
        <dbReference type="SAM" id="MobiDB-lite"/>
    </source>
</evidence>
<feature type="compositionally biased region" description="Polar residues" evidence="1">
    <location>
        <begin position="515"/>
        <end position="537"/>
    </location>
</feature>
<gene>
    <name evidence="2" type="ORF">C1645_734950</name>
</gene>
<feature type="region of interest" description="Disordered" evidence="1">
    <location>
        <begin position="477"/>
        <end position="580"/>
    </location>
</feature>
<proteinExistence type="predicted"/>